<evidence type="ECO:0000313" key="8">
    <source>
        <dbReference type="Proteomes" id="UP000672097"/>
    </source>
</evidence>
<evidence type="ECO:0000256" key="4">
    <source>
        <dbReference type="PROSITE-ProRule" id="PRU00510"/>
    </source>
</evidence>
<evidence type="ECO:0000256" key="1">
    <source>
        <dbReference type="ARBA" id="ARBA00022723"/>
    </source>
</evidence>
<protein>
    <submittedName>
        <fullName evidence="7">TraR/DksA family transcriptional regulator</fullName>
    </submittedName>
</protein>
<dbReference type="PANTHER" id="PTHR33823:SF4">
    <property type="entry name" value="GENERAL STRESS PROTEIN 16O"/>
    <property type="match status" value="1"/>
</dbReference>
<dbReference type="Gene3D" id="1.20.120.910">
    <property type="entry name" value="DksA, coiled-coil domain"/>
    <property type="match status" value="1"/>
</dbReference>
<evidence type="ECO:0000259" key="6">
    <source>
        <dbReference type="Pfam" id="PF01258"/>
    </source>
</evidence>
<feature type="compositionally biased region" description="Basic and acidic residues" evidence="5">
    <location>
        <begin position="52"/>
        <end position="66"/>
    </location>
</feature>
<dbReference type="RefSeq" id="WP_210809760.1">
    <property type="nucleotide sequence ID" value="NZ_JAGQDG010000005.1"/>
</dbReference>
<dbReference type="SUPFAM" id="SSF57716">
    <property type="entry name" value="Glucocorticoid receptor-like (DNA-binding domain)"/>
    <property type="match status" value="1"/>
</dbReference>
<accession>A0ABS5DZB8</accession>
<feature type="zinc finger region" description="dksA C4-type" evidence="4">
    <location>
        <begin position="91"/>
        <end position="115"/>
    </location>
</feature>
<reference evidence="7 8" key="1">
    <citation type="submission" date="2021-04" db="EMBL/GenBank/DDBJ databases">
        <title>The genome sequence of type strain Ideonella paludis KCTC 32238.</title>
        <authorList>
            <person name="Liu Y."/>
        </authorList>
    </citation>
    <scope>NUCLEOTIDE SEQUENCE [LARGE SCALE GENOMIC DNA]</scope>
    <source>
        <strain evidence="7 8">KCTC 32238</strain>
    </source>
</reference>
<keyword evidence="8" id="KW-1185">Reference proteome</keyword>
<evidence type="ECO:0000256" key="3">
    <source>
        <dbReference type="ARBA" id="ARBA00022833"/>
    </source>
</evidence>
<dbReference type="PANTHER" id="PTHR33823">
    <property type="entry name" value="RNA POLYMERASE-BINDING TRANSCRIPTION FACTOR DKSA-RELATED"/>
    <property type="match status" value="1"/>
</dbReference>
<dbReference type="Pfam" id="PF01258">
    <property type="entry name" value="zf-dskA_traR"/>
    <property type="match status" value="1"/>
</dbReference>
<dbReference type="Proteomes" id="UP000672097">
    <property type="component" value="Unassembled WGS sequence"/>
</dbReference>
<keyword evidence="2" id="KW-0863">Zinc-finger</keyword>
<dbReference type="EMBL" id="JAGQDG010000005">
    <property type="protein sequence ID" value="MBQ0936404.1"/>
    <property type="molecule type" value="Genomic_DNA"/>
</dbReference>
<organism evidence="7 8">
    <name type="scientific">Ideonella paludis</name>
    <dbReference type="NCBI Taxonomy" id="1233411"/>
    <lineage>
        <taxon>Bacteria</taxon>
        <taxon>Pseudomonadati</taxon>
        <taxon>Pseudomonadota</taxon>
        <taxon>Betaproteobacteria</taxon>
        <taxon>Burkholderiales</taxon>
        <taxon>Sphaerotilaceae</taxon>
        <taxon>Ideonella</taxon>
    </lineage>
</organism>
<feature type="region of interest" description="Disordered" evidence="5">
    <location>
        <begin position="24"/>
        <end position="66"/>
    </location>
</feature>
<feature type="domain" description="Zinc finger DksA/TraR C4-type" evidence="6">
    <location>
        <begin position="87"/>
        <end position="120"/>
    </location>
</feature>
<gene>
    <name evidence="7" type="ORF">KAK11_13770</name>
</gene>
<proteinExistence type="predicted"/>
<keyword evidence="3" id="KW-0862">Zinc</keyword>
<comment type="caution">
    <text evidence="7">The sequence shown here is derived from an EMBL/GenBank/DDBJ whole genome shotgun (WGS) entry which is preliminary data.</text>
</comment>
<feature type="compositionally biased region" description="Basic and acidic residues" evidence="5">
    <location>
        <begin position="30"/>
        <end position="45"/>
    </location>
</feature>
<evidence type="ECO:0000256" key="5">
    <source>
        <dbReference type="SAM" id="MobiDB-lite"/>
    </source>
</evidence>
<evidence type="ECO:0000256" key="2">
    <source>
        <dbReference type="ARBA" id="ARBA00022771"/>
    </source>
</evidence>
<evidence type="ECO:0000313" key="7">
    <source>
        <dbReference type="EMBL" id="MBQ0936404.1"/>
    </source>
</evidence>
<dbReference type="InterPro" id="IPR000962">
    <property type="entry name" value="Znf_DskA_TraR"/>
</dbReference>
<keyword evidence="1" id="KW-0479">Metal-binding</keyword>
<dbReference type="PROSITE" id="PS51128">
    <property type="entry name" value="ZF_DKSA_2"/>
    <property type="match status" value="1"/>
</dbReference>
<sequence length="128" mass="14560">MSTIINTPERQTLEALLRQRQQALTQQLDAHQEGQSRVEHAHELLSQDGDDAPQRDADREVDMARSDRVNQELALISRALQRLYQHDFGTCIDCGDAIAAERLAIEPWAERCVRCQSAHEGQVAHHRL</sequence>
<name>A0ABS5DZB8_9BURK</name>